<accession>A0A6I9TUJ4</accession>
<comment type="pathway">
    <text evidence="1">Pigment biosynthesis; anthocyanin biosynthesis.</text>
</comment>
<organism evidence="15 16">
    <name type="scientific">Sesamum indicum</name>
    <name type="common">Oriental sesame</name>
    <name type="synonym">Sesamum orientale</name>
    <dbReference type="NCBI Taxonomy" id="4182"/>
    <lineage>
        <taxon>Eukaryota</taxon>
        <taxon>Viridiplantae</taxon>
        <taxon>Streptophyta</taxon>
        <taxon>Embryophyta</taxon>
        <taxon>Tracheophyta</taxon>
        <taxon>Spermatophyta</taxon>
        <taxon>Magnoliopsida</taxon>
        <taxon>eudicotyledons</taxon>
        <taxon>Gunneridae</taxon>
        <taxon>Pentapetalae</taxon>
        <taxon>asterids</taxon>
        <taxon>lamiids</taxon>
        <taxon>Lamiales</taxon>
        <taxon>Pedaliaceae</taxon>
        <taxon>Sesamum</taxon>
    </lineage>
</organism>
<evidence type="ECO:0000256" key="8">
    <source>
        <dbReference type="ARBA" id="ARBA00039057"/>
    </source>
</evidence>
<evidence type="ECO:0000313" key="15">
    <source>
        <dbReference type="Proteomes" id="UP000504604"/>
    </source>
</evidence>
<evidence type="ECO:0000256" key="7">
    <source>
        <dbReference type="ARBA" id="ARBA00039055"/>
    </source>
</evidence>
<protein>
    <recommendedName>
        <fullName evidence="9">Dihydroflavonol 4-reductase</fullName>
        <ecNumber evidence="8">1.1.1.219</ecNumber>
        <ecNumber evidence="7">1.1.1.234</ecNumber>
    </recommendedName>
    <alternativeName>
        <fullName evidence="11">Dihydrokaempferol 4-reductase</fullName>
    </alternativeName>
    <alternativeName>
        <fullName evidence="10">Flavanone 4-reductase</fullName>
    </alternativeName>
</protein>
<evidence type="ECO:0000259" key="14">
    <source>
        <dbReference type="Pfam" id="PF01370"/>
    </source>
</evidence>
<keyword evidence="3" id="KW-0560">Oxidoreductase</keyword>
<dbReference type="GO" id="GO:0009813">
    <property type="term" value="P:flavonoid biosynthetic process"/>
    <property type="evidence" value="ECO:0007669"/>
    <property type="project" value="UniProtKB-KW"/>
</dbReference>
<dbReference type="RefSeq" id="XP_011090635.1">
    <property type="nucleotide sequence ID" value="XM_011092333.2"/>
</dbReference>
<feature type="domain" description="NAD-dependent epimerase/dehydratase" evidence="14">
    <location>
        <begin position="8"/>
        <end position="256"/>
    </location>
</feature>
<proteinExistence type="inferred from homology"/>
<dbReference type="FunCoup" id="A0A6I9TUJ4">
    <property type="interactions" value="19"/>
</dbReference>
<dbReference type="GeneID" id="105171274"/>
<dbReference type="FunFam" id="3.40.50.720:FF:000085">
    <property type="entry name" value="Dihydroflavonol reductase"/>
    <property type="match status" value="1"/>
</dbReference>
<dbReference type="GO" id="GO:0047890">
    <property type="term" value="F:flavanone 4-reductase activity"/>
    <property type="evidence" value="ECO:0007669"/>
    <property type="project" value="UniProtKB-EC"/>
</dbReference>
<dbReference type="SUPFAM" id="SSF51735">
    <property type="entry name" value="NAD(P)-binding Rossmann-fold domains"/>
    <property type="match status" value="1"/>
</dbReference>
<dbReference type="InParanoid" id="A0A6I9TUJ4"/>
<sequence>MEEKGRVVCVTGGTGFVASWLIMRLLQHGYSVNTTGRPQSHSSVSGSTRDIGFLTNLPGASERLRVFTADLENPDSFAAAIEGCVGVFHVAHPLDYRNEETEETIIDKCIGATLGILTACVETKSVRRVVYTSSVSAVMFNDEVEGGAVLDEGWWSDVDYIRNEKFHGGSYYISKTLTERAALEFAEKHSLDLVTVNLTWTHGPFICPNWPLSVNSALAMMIRNEYQIQCFPNMPFVHIDDVASAHIFLFEYPEAKGRYICCAVEITIDKLYEFLSTQYPEKKISSADYCTNKAIKLVRFSSKKLLDAGFKYKYGLEEMFDEAIQCCRQKGFL</sequence>
<comment type="function">
    <text evidence="6">Bifunctional enzyme involved in flavonoid metabolism.</text>
</comment>
<evidence type="ECO:0000256" key="9">
    <source>
        <dbReference type="ARBA" id="ARBA00039963"/>
    </source>
</evidence>
<keyword evidence="4" id="KW-0284">Flavonoid biosynthesis</keyword>
<dbReference type="PANTHER" id="PTHR10366">
    <property type="entry name" value="NAD DEPENDENT EPIMERASE/DEHYDRATASE"/>
    <property type="match status" value="1"/>
</dbReference>
<evidence type="ECO:0000256" key="4">
    <source>
        <dbReference type="ARBA" id="ARBA00023241"/>
    </source>
</evidence>
<evidence type="ECO:0000256" key="1">
    <source>
        <dbReference type="ARBA" id="ARBA00004935"/>
    </source>
</evidence>
<evidence type="ECO:0000256" key="10">
    <source>
        <dbReference type="ARBA" id="ARBA00042087"/>
    </source>
</evidence>
<reference evidence="15" key="1">
    <citation type="submission" date="2024-10" db="UniProtKB">
        <authorList>
            <consortium name="RefSeq"/>
        </authorList>
    </citation>
    <scope>NUCLEOTIDE SEQUENCE [LARGE SCALE GENOMIC DNA]</scope>
    <source>
        <strain evidence="15">cv. Zhongzhi No. 13</strain>
    </source>
</reference>
<dbReference type="Pfam" id="PF01370">
    <property type="entry name" value="Epimerase"/>
    <property type="match status" value="1"/>
</dbReference>
<dbReference type="KEGG" id="sind:105171274"/>
<dbReference type="Proteomes" id="UP000504604">
    <property type="component" value="Linkage group LG1"/>
</dbReference>
<gene>
    <name evidence="16" type="primary">LOC105171274</name>
</gene>
<dbReference type="EC" id="1.1.1.219" evidence="8"/>
<keyword evidence="2" id="KW-0521">NADP</keyword>
<dbReference type="GO" id="GO:0045552">
    <property type="term" value="F:dihydroflavanol 4-reductase activity"/>
    <property type="evidence" value="ECO:0007669"/>
    <property type="project" value="UniProtKB-EC"/>
</dbReference>
<evidence type="ECO:0000256" key="6">
    <source>
        <dbReference type="ARBA" id="ARBA00037100"/>
    </source>
</evidence>
<evidence type="ECO:0000256" key="11">
    <source>
        <dbReference type="ARBA" id="ARBA00042831"/>
    </source>
</evidence>
<comment type="catalytic activity">
    <reaction evidence="12">
        <text>(2S)-flavan-4-ol + NADP(+) = (2S)-flavanone + NADPH + H(+)</text>
        <dbReference type="Rhea" id="RHEA:11228"/>
        <dbReference type="ChEBI" id="CHEBI:15378"/>
        <dbReference type="ChEBI" id="CHEBI:15605"/>
        <dbReference type="ChEBI" id="CHEBI:15606"/>
        <dbReference type="ChEBI" id="CHEBI:57783"/>
        <dbReference type="ChEBI" id="CHEBI:58349"/>
        <dbReference type="EC" id="1.1.1.234"/>
    </reaction>
</comment>
<dbReference type="Gramene" id="SIN_1013958.t">
    <property type="protein sequence ID" value="SIN_1013958.t"/>
    <property type="gene ID" value="SIN_1013958"/>
</dbReference>
<dbReference type="OrthoDB" id="2735536at2759"/>
<dbReference type="InterPro" id="IPR036291">
    <property type="entry name" value="NAD(P)-bd_dom_sf"/>
</dbReference>
<evidence type="ECO:0000256" key="5">
    <source>
        <dbReference type="ARBA" id="ARBA00023445"/>
    </source>
</evidence>
<dbReference type="PANTHER" id="PTHR10366:SF563">
    <property type="entry name" value="CINNAMOYL-COA REDUCTASE 16"/>
    <property type="match status" value="1"/>
</dbReference>
<dbReference type="InterPro" id="IPR050425">
    <property type="entry name" value="NAD(P)_dehydrat-like"/>
</dbReference>
<name>A0A6I9TUJ4_SESIN</name>
<comment type="similarity">
    <text evidence="5">Belongs to the NAD(P)-dependent epimerase/dehydratase family. Dihydroflavonol-4-reductase subfamily.</text>
</comment>
<evidence type="ECO:0000313" key="16">
    <source>
        <dbReference type="RefSeq" id="XP_011090635.1"/>
    </source>
</evidence>
<reference evidence="16" key="2">
    <citation type="submission" date="2025-08" db="UniProtKB">
        <authorList>
            <consortium name="RefSeq"/>
        </authorList>
    </citation>
    <scope>IDENTIFICATION</scope>
</reference>
<evidence type="ECO:0000256" key="12">
    <source>
        <dbReference type="ARBA" id="ARBA00048870"/>
    </source>
</evidence>
<evidence type="ECO:0000256" key="3">
    <source>
        <dbReference type="ARBA" id="ARBA00023002"/>
    </source>
</evidence>
<evidence type="ECO:0000256" key="13">
    <source>
        <dbReference type="ARBA" id="ARBA00049132"/>
    </source>
</evidence>
<dbReference type="AlphaFoldDB" id="A0A6I9TUJ4"/>
<dbReference type="CDD" id="cd08958">
    <property type="entry name" value="FR_SDR_e"/>
    <property type="match status" value="1"/>
</dbReference>
<comment type="catalytic activity">
    <reaction evidence="13">
        <text>a (2R,3S,4S)-leucoanthocyanidin + NADP(+) = a (2R,3R)-dihydroflavonol + NADPH + H(+)</text>
        <dbReference type="Rhea" id="RHEA:54444"/>
        <dbReference type="ChEBI" id="CHEBI:15378"/>
        <dbReference type="ChEBI" id="CHEBI:57783"/>
        <dbReference type="ChEBI" id="CHEBI:58349"/>
        <dbReference type="ChEBI" id="CHEBI:138176"/>
        <dbReference type="ChEBI" id="CHEBI:138188"/>
        <dbReference type="EC" id="1.1.1.219"/>
    </reaction>
</comment>
<dbReference type="InterPro" id="IPR001509">
    <property type="entry name" value="Epimerase_deHydtase"/>
</dbReference>
<dbReference type="Gene3D" id="3.40.50.720">
    <property type="entry name" value="NAD(P)-binding Rossmann-like Domain"/>
    <property type="match status" value="1"/>
</dbReference>
<evidence type="ECO:0000256" key="2">
    <source>
        <dbReference type="ARBA" id="ARBA00022857"/>
    </source>
</evidence>
<dbReference type="EC" id="1.1.1.234" evidence="7"/>
<keyword evidence="15" id="KW-1185">Reference proteome</keyword>